<comment type="caution">
    <text evidence="1">The sequence shown here is derived from an EMBL/GenBank/DDBJ whole genome shotgun (WGS) entry which is preliminary data.</text>
</comment>
<evidence type="ECO:0000313" key="1">
    <source>
        <dbReference type="EMBL" id="KAJ9119693.1"/>
    </source>
</evidence>
<dbReference type="EMBL" id="JASBWU010000008">
    <property type="protein sequence ID" value="KAJ9119693.1"/>
    <property type="molecule type" value="Genomic_DNA"/>
</dbReference>
<keyword evidence="2" id="KW-1185">Reference proteome</keyword>
<organism evidence="1 2">
    <name type="scientific">Naganishia vaughanmartiniae</name>
    <dbReference type="NCBI Taxonomy" id="1424756"/>
    <lineage>
        <taxon>Eukaryota</taxon>
        <taxon>Fungi</taxon>
        <taxon>Dikarya</taxon>
        <taxon>Basidiomycota</taxon>
        <taxon>Agaricomycotina</taxon>
        <taxon>Tremellomycetes</taxon>
        <taxon>Filobasidiales</taxon>
        <taxon>Filobasidiaceae</taxon>
        <taxon>Naganishia</taxon>
    </lineage>
</organism>
<proteinExistence type="predicted"/>
<evidence type="ECO:0000313" key="2">
    <source>
        <dbReference type="Proteomes" id="UP001243375"/>
    </source>
</evidence>
<protein>
    <submittedName>
        <fullName evidence="1">Uncharacterized protein</fullName>
    </submittedName>
</protein>
<sequence length="796" mass="89273">MDDTDIPAHLRDQQQDRYYAQQAQSGHRAAEGVERVEPLNESWQEVQAKRQSSTGGQGYPQQGGFNGQQYSSPQGSPYGQGQQDHLQYQNQGQQSYGQGQQQGHGQPQGYQGVPTGIPQSIAPPDHAQFSSHPYRHGQPPGANVNQNNFTATHENTLHTKLQDLHILPSGNQHQQDPAQVTEQIARDNVNGEKTMAPPNPSQYPPLLQPMEPHLQLMVGPLLAYSTVERNIWYGAALVVTYDSGSIYNPAPCLALNFAPSKFSQQGGYYPPPSNGQQQNQSMQVAGVPIFNYRGVKGTSTFWRFPLVIPLQPYEQAVTYRLNQGHGIEFLIPAIGMNMRWAAHSCNGFSGGVDMDAFKGPGFESGYDPLWADLLKEHATYGLHALVGGGDQIYCDSITQEPELQDWVTETSPQKKMKLPLTDEIRFAVDRYYFSWVSTHYVRLFRGSKFGVANGCIPMLNCLDDHDLIDGFGSYDDETQWSPIFNHIGSRGYFWFLLFQLFVNDDFDGTQHQPGSHPNKGLVIGGPGAYIPHPNHTLISYMGPNIYMVLLDCRSERKLNQVCSKQTYDLVFSLLERLPLEVEQVVMLLGVPIVYPRMHVAEHMLQGKLNPLNLLSRTSAVNLGGFSNKFDSRPELLDDLNDHWCAKGHKTERNDLIKRLQDLALRNKYRITFLSGDVHCAAVGELHTLYHMQSHKIAPAQDYRYMLNVITSAIVNTPPPMAPQVMVNQFATHKHRTLHRNHSLLTSPYSPAPPLPNFLQYVIGRRNYAIARMDAATRDLIIDIRLEIVQGEGNTKP</sequence>
<name>A0ACC2X6P5_9TREE</name>
<dbReference type="Proteomes" id="UP001243375">
    <property type="component" value="Unassembled WGS sequence"/>
</dbReference>
<gene>
    <name evidence="1" type="ORF">QFC22_003403</name>
</gene>
<accession>A0ACC2X6P5</accession>
<reference evidence="1" key="1">
    <citation type="submission" date="2023-04" db="EMBL/GenBank/DDBJ databases">
        <title>Draft Genome sequencing of Naganishia species isolated from polar environments using Oxford Nanopore Technology.</title>
        <authorList>
            <person name="Leo P."/>
            <person name="Venkateswaran K."/>
        </authorList>
    </citation>
    <scope>NUCLEOTIDE SEQUENCE</scope>
    <source>
        <strain evidence="1">MNA-CCFEE 5425</strain>
    </source>
</reference>